<organism evidence="2 3">
    <name type="scientific">Prymnesium parvum</name>
    <name type="common">Toxic golden alga</name>
    <dbReference type="NCBI Taxonomy" id="97485"/>
    <lineage>
        <taxon>Eukaryota</taxon>
        <taxon>Haptista</taxon>
        <taxon>Haptophyta</taxon>
        <taxon>Prymnesiophyceae</taxon>
        <taxon>Prymnesiales</taxon>
        <taxon>Prymnesiaceae</taxon>
        <taxon>Prymnesium</taxon>
    </lineage>
</organism>
<keyword evidence="3" id="KW-1185">Reference proteome</keyword>
<protein>
    <submittedName>
        <fullName evidence="2">Uncharacterized protein</fullName>
    </submittedName>
</protein>
<evidence type="ECO:0000313" key="2">
    <source>
        <dbReference type="EMBL" id="KAL1527567.1"/>
    </source>
</evidence>
<comment type="caution">
    <text evidence="2">The sequence shown here is derived from an EMBL/GenBank/DDBJ whole genome shotgun (WGS) entry which is preliminary data.</text>
</comment>
<feature type="compositionally biased region" description="Basic and acidic residues" evidence="1">
    <location>
        <begin position="182"/>
        <end position="200"/>
    </location>
</feature>
<gene>
    <name evidence="2" type="ORF">AB1Y20_008954</name>
</gene>
<dbReference type="EMBL" id="JBGBPQ010000002">
    <property type="protein sequence ID" value="KAL1527567.1"/>
    <property type="molecule type" value="Genomic_DNA"/>
</dbReference>
<sequence>MLARLALQRCGAPASARFARLVSSTPDEPAEPLAESSNTVAMYKPSSDEDPASIVEQIAYKYAGSVDPPFSCLTTKVMVLVACEDIFQKHMLHADLNAVQSVGDLARYWTSRLRAEQQAQAEAEAHWTKQHPLNVSFDAEAELFEGVRVRPVLSEWCVRNGMEAAEGLQKSDARRAKRLAAKRAESAARGDDEAPPDERL</sequence>
<proteinExistence type="predicted"/>
<accession>A0AB34K354</accession>
<feature type="region of interest" description="Disordered" evidence="1">
    <location>
        <begin position="167"/>
        <end position="200"/>
    </location>
</feature>
<reference evidence="2 3" key="1">
    <citation type="journal article" date="2024" name="Science">
        <title>Giant polyketide synthase enzymes in the biosynthesis of giant marine polyether toxins.</title>
        <authorList>
            <person name="Fallon T.R."/>
            <person name="Shende V.V."/>
            <person name="Wierzbicki I.H."/>
            <person name="Pendleton A.L."/>
            <person name="Watervoot N.F."/>
            <person name="Auber R.P."/>
            <person name="Gonzalez D.J."/>
            <person name="Wisecaver J.H."/>
            <person name="Moore B.S."/>
        </authorList>
    </citation>
    <scope>NUCLEOTIDE SEQUENCE [LARGE SCALE GENOMIC DNA]</scope>
    <source>
        <strain evidence="2 3">12B1</strain>
    </source>
</reference>
<evidence type="ECO:0000313" key="3">
    <source>
        <dbReference type="Proteomes" id="UP001515480"/>
    </source>
</evidence>
<name>A0AB34K354_PRYPA</name>
<dbReference type="AlphaFoldDB" id="A0AB34K354"/>
<evidence type="ECO:0000256" key="1">
    <source>
        <dbReference type="SAM" id="MobiDB-lite"/>
    </source>
</evidence>
<dbReference type="Proteomes" id="UP001515480">
    <property type="component" value="Unassembled WGS sequence"/>
</dbReference>